<feature type="signal peptide" evidence="2">
    <location>
        <begin position="1"/>
        <end position="27"/>
    </location>
</feature>
<evidence type="ECO:0000256" key="2">
    <source>
        <dbReference type="SAM" id="SignalP"/>
    </source>
</evidence>
<name>A0AAD1YXF4_9LAMI</name>
<keyword evidence="2" id="KW-0732">Signal</keyword>
<organism evidence="3 4">
    <name type="scientific">Fraxinus pennsylvanica</name>
    <dbReference type="NCBI Taxonomy" id="56036"/>
    <lineage>
        <taxon>Eukaryota</taxon>
        <taxon>Viridiplantae</taxon>
        <taxon>Streptophyta</taxon>
        <taxon>Embryophyta</taxon>
        <taxon>Tracheophyta</taxon>
        <taxon>Spermatophyta</taxon>
        <taxon>Magnoliopsida</taxon>
        <taxon>eudicotyledons</taxon>
        <taxon>Gunneridae</taxon>
        <taxon>Pentapetalae</taxon>
        <taxon>asterids</taxon>
        <taxon>lamiids</taxon>
        <taxon>Lamiales</taxon>
        <taxon>Oleaceae</taxon>
        <taxon>Oleeae</taxon>
        <taxon>Fraxinus</taxon>
    </lineage>
</organism>
<dbReference type="AlphaFoldDB" id="A0AAD1YXF4"/>
<dbReference type="GO" id="GO:0008083">
    <property type="term" value="F:growth factor activity"/>
    <property type="evidence" value="ECO:0007669"/>
    <property type="project" value="InterPro"/>
</dbReference>
<dbReference type="PANTHER" id="PTHR36313">
    <property type="entry name" value="ROOT MERISTEM GROWTH FACTOR 2"/>
    <property type="match status" value="1"/>
</dbReference>
<evidence type="ECO:0000256" key="1">
    <source>
        <dbReference type="SAM" id="MobiDB-lite"/>
    </source>
</evidence>
<reference evidence="3" key="1">
    <citation type="submission" date="2023-05" db="EMBL/GenBank/DDBJ databases">
        <authorList>
            <person name="Huff M."/>
        </authorList>
    </citation>
    <scope>NUCLEOTIDE SEQUENCE</scope>
</reference>
<dbReference type="EMBL" id="OU503038">
    <property type="protein sequence ID" value="CAI9758719.1"/>
    <property type="molecule type" value="Genomic_DNA"/>
</dbReference>
<feature type="chain" id="PRO_5042130163" evidence="2">
    <location>
        <begin position="28"/>
        <end position="175"/>
    </location>
</feature>
<gene>
    <name evidence="3" type="ORF">FPE_LOCUS6149</name>
</gene>
<feature type="region of interest" description="Disordered" evidence="1">
    <location>
        <begin position="68"/>
        <end position="139"/>
    </location>
</feature>
<dbReference type="GO" id="GO:0010082">
    <property type="term" value="P:regulation of root meristem growth"/>
    <property type="evidence" value="ECO:0007669"/>
    <property type="project" value="InterPro"/>
</dbReference>
<protein>
    <submittedName>
        <fullName evidence="3">Uncharacterized protein</fullName>
    </submittedName>
</protein>
<evidence type="ECO:0000313" key="3">
    <source>
        <dbReference type="EMBL" id="CAI9758719.1"/>
    </source>
</evidence>
<dbReference type="Proteomes" id="UP000834106">
    <property type="component" value="Chromosome 3"/>
</dbReference>
<feature type="compositionally biased region" description="Basic and acidic residues" evidence="1">
    <location>
        <begin position="68"/>
        <end position="80"/>
    </location>
</feature>
<keyword evidence="4" id="KW-1185">Reference proteome</keyword>
<evidence type="ECO:0000313" key="4">
    <source>
        <dbReference type="Proteomes" id="UP000834106"/>
    </source>
</evidence>
<dbReference type="PANTHER" id="PTHR36313:SF7">
    <property type="entry name" value="OS09G0474600 PROTEIN"/>
    <property type="match status" value="1"/>
</dbReference>
<accession>A0AAD1YXF4</accession>
<feature type="compositionally biased region" description="Basic and acidic residues" evidence="1">
    <location>
        <begin position="96"/>
        <end position="108"/>
    </location>
</feature>
<dbReference type="InterPro" id="IPR038804">
    <property type="entry name" value="RGF3"/>
</dbReference>
<sequence>MASVNFAGLILCFIFIFLSLHSPAANGNEGTGEYASFHYDVHEDISTAPLEVNGRKSIGGRKILLKESSMRKVEKEKGQEKPSSISGKYRPAYQKNSDEIFKQKRQKSEGIGAPSDPNTGNGNMFHKSNHKTREKDDSRAFLEAADEVVNLMRKDYKGADWPRRKPPIHNHEPTD</sequence>
<proteinExistence type="predicted"/>